<dbReference type="Pfam" id="PF05742">
    <property type="entry name" value="TANGO2"/>
    <property type="match status" value="1"/>
</dbReference>
<comment type="caution">
    <text evidence="2">The sequence shown here is derived from an EMBL/GenBank/DDBJ whole genome shotgun (WGS) entry which is preliminary data.</text>
</comment>
<dbReference type="EMBL" id="QMDX01000004">
    <property type="protein sequence ID" value="TSD14356.1"/>
    <property type="molecule type" value="Genomic_DNA"/>
</dbReference>
<gene>
    <name evidence="2" type="ORF">DP107_08900</name>
</gene>
<dbReference type="PANTHER" id="PTHR17985">
    <property type="entry name" value="SER/THR-RICH PROTEIN T10 IN DGCR REGION"/>
    <property type="match status" value="1"/>
</dbReference>
<accession>A0A554NAD6</accession>
<evidence type="ECO:0008006" key="4">
    <source>
        <dbReference type="Google" id="ProtNLM"/>
    </source>
</evidence>
<name>A0A554NAD6_9EURY</name>
<organism evidence="2 3">
    <name type="scientific">Haloglomus irregulare</name>
    <dbReference type="NCBI Taxonomy" id="2234134"/>
    <lineage>
        <taxon>Archaea</taxon>
        <taxon>Methanobacteriati</taxon>
        <taxon>Methanobacteriota</taxon>
        <taxon>Stenosarchaea group</taxon>
        <taxon>Halobacteria</taxon>
        <taxon>Halobacteriales</taxon>
        <taxon>Natronomonadaceae</taxon>
        <taxon>Haloglomus</taxon>
    </lineage>
</organism>
<dbReference type="AlphaFoldDB" id="A0A554NAD6"/>
<dbReference type="InterPro" id="IPR008551">
    <property type="entry name" value="TANGO2"/>
</dbReference>
<sequence length="252" mass="27554">MCTLILAWQVFEDAPVAVAANRDEADERPTSGPAVRDGSPRYVAPRDERAGGTWMGYNEAGLFVGITNRWTEGDPGERSRGRLVQDALGHERAEAAARFVEREVERTAYEPFHLVLADDAAALLLAWDGRMQVRTFRPGIHAVVNVGWDGNYFVPERRRDVAAEQAENTGRVRTALRPEPGETAVEWSERAGDLLGDHEYGRCIHGDGFGTQSASLLRIGPEGAVMEYADGKPCETAFEPVAGFDGPLTDAD</sequence>
<evidence type="ECO:0000256" key="1">
    <source>
        <dbReference type="SAM" id="MobiDB-lite"/>
    </source>
</evidence>
<reference evidence="2 3" key="1">
    <citation type="submission" date="2018-06" db="EMBL/GenBank/DDBJ databases">
        <title>Natronomonas sp. F16-60 a new haloarchaeon isolated from a solar saltern of Isla Cristina, Huelva, Spain.</title>
        <authorList>
            <person name="Duran-Viseras A."/>
            <person name="Sanchez-Porro C."/>
            <person name="Ventosa A."/>
        </authorList>
    </citation>
    <scope>NUCLEOTIDE SEQUENCE [LARGE SCALE GENOMIC DNA]</scope>
    <source>
        <strain evidence="2 3">F16-60</strain>
    </source>
</reference>
<evidence type="ECO:0000313" key="3">
    <source>
        <dbReference type="Proteomes" id="UP000319894"/>
    </source>
</evidence>
<protein>
    <recommendedName>
        <fullName evidence="4">Transport and Golgi organisation 2</fullName>
    </recommendedName>
</protein>
<dbReference type="PANTHER" id="PTHR17985:SF8">
    <property type="entry name" value="TRANSPORT AND GOLGI ORGANIZATION PROTEIN 2 HOMOLOG"/>
    <property type="match status" value="1"/>
</dbReference>
<dbReference type="Proteomes" id="UP000319894">
    <property type="component" value="Unassembled WGS sequence"/>
</dbReference>
<proteinExistence type="predicted"/>
<dbReference type="Gene3D" id="3.60.60.10">
    <property type="entry name" value="Penicillin V Acylase, Chain A"/>
    <property type="match status" value="1"/>
</dbReference>
<evidence type="ECO:0000313" key="2">
    <source>
        <dbReference type="EMBL" id="TSD14356.1"/>
    </source>
</evidence>
<dbReference type="InParanoid" id="A0A554NAD6"/>
<keyword evidence="3" id="KW-1185">Reference proteome</keyword>
<dbReference type="RefSeq" id="WP_144261803.1">
    <property type="nucleotide sequence ID" value="NZ_QMDX01000004.1"/>
</dbReference>
<feature type="region of interest" description="Disordered" evidence="1">
    <location>
        <begin position="21"/>
        <end position="43"/>
    </location>
</feature>
<dbReference type="OrthoDB" id="312503at2157"/>